<dbReference type="SUPFAM" id="SSF54534">
    <property type="entry name" value="FKBP-like"/>
    <property type="match status" value="1"/>
</dbReference>
<dbReference type="Pfam" id="PF13616">
    <property type="entry name" value="Rotamase_3"/>
    <property type="match status" value="1"/>
</dbReference>
<dbReference type="PANTHER" id="PTHR47245">
    <property type="entry name" value="PEPTIDYLPROLYL ISOMERASE"/>
    <property type="match status" value="1"/>
</dbReference>
<dbReference type="Proteomes" id="UP000199110">
    <property type="component" value="Unassembled WGS sequence"/>
</dbReference>
<dbReference type="PROSITE" id="PS50198">
    <property type="entry name" value="PPIC_PPIASE_2"/>
    <property type="match status" value="1"/>
</dbReference>
<dbReference type="RefSeq" id="WP_092783439.1">
    <property type="nucleotide sequence ID" value="NZ_FORA01000005.1"/>
</dbReference>
<evidence type="ECO:0000313" key="11">
    <source>
        <dbReference type="EMBL" id="SFJ66084.1"/>
    </source>
</evidence>
<evidence type="ECO:0000256" key="1">
    <source>
        <dbReference type="ARBA" id="ARBA00000971"/>
    </source>
</evidence>
<evidence type="ECO:0000256" key="3">
    <source>
        <dbReference type="ARBA" id="ARBA00013194"/>
    </source>
</evidence>
<dbReference type="PANTHER" id="PTHR47245:SF2">
    <property type="entry name" value="PEPTIDYL-PROLYL CIS-TRANS ISOMERASE HP_0175-RELATED"/>
    <property type="match status" value="1"/>
</dbReference>
<evidence type="ECO:0000256" key="4">
    <source>
        <dbReference type="ARBA" id="ARBA00018370"/>
    </source>
</evidence>
<dbReference type="OrthoDB" id="14196at2"/>
<dbReference type="AlphaFoldDB" id="A0A1I3T4W0"/>
<name>A0A1I3T4W0_9RHOB</name>
<dbReference type="InterPro" id="IPR050245">
    <property type="entry name" value="PrsA_foldase"/>
</dbReference>
<dbReference type="STRING" id="390807.SAMN04488095_3298"/>
<evidence type="ECO:0000256" key="8">
    <source>
        <dbReference type="PROSITE-ProRule" id="PRU00278"/>
    </source>
</evidence>
<evidence type="ECO:0000259" key="10">
    <source>
        <dbReference type="PROSITE" id="PS50198"/>
    </source>
</evidence>
<dbReference type="SUPFAM" id="SSF109998">
    <property type="entry name" value="Triger factor/SurA peptide-binding domain-like"/>
    <property type="match status" value="1"/>
</dbReference>
<protein>
    <recommendedName>
        <fullName evidence="4">Parvulin-like PPIase</fullName>
        <ecNumber evidence="3">5.2.1.8</ecNumber>
    </recommendedName>
    <alternativeName>
        <fullName evidence="6">Peptidyl-prolyl cis-trans isomerase plp</fullName>
    </alternativeName>
    <alternativeName>
        <fullName evidence="7">Rotamase plp</fullName>
    </alternativeName>
</protein>
<keyword evidence="8 11" id="KW-0413">Isomerase</keyword>
<dbReference type="InterPro" id="IPR023058">
    <property type="entry name" value="PPIase_PpiC_CS"/>
</dbReference>
<dbReference type="PROSITE" id="PS01096">
    <property type="entry name" value="PPIC_PPIASE_1"/>
    <property type="match status" value="1"/>
</dbReference>
<evidence type="ECO:0000313" key="12">
    <source>
        <dbReference type="Proteomes" id="UP000199110"/>
    </source>
</evidence>
<evidence type="ECO:0000256" key="5">
    <source>
        <dbReference type="ARBA" id="ARBA00023110"/>
    </source>
</evidence>
<dbReference type="EMBL" id="FORA01000005">
    <property type="protein sequence ID" value="SFJ66084.1"/>
    <property type="molecule type" value="Genomic_DNA"/>
</dbReference>
<evidence type="ECO:0000256" key="6">
    <source>
        <dbReference type="ARBA" id="ARBA00030642"/>
    </source>
</evidence>
<sequence length="274" mass="29472">MTRLLTSAALALTLALPAQAQDASTVLATVNGTDITLGHVIALRDRLPPQYQQLPDGELFDGILEQMIQQQVMVDTYEQGPADVIGLENEVRTFIASRALDKIAEADLDEAAVQAAYDATFGAADPEMEYNASHILVETEEEARALIAELDGGADFAELAREKSTGPSGPNGGQLGWFGKGMMVPAFEEAVVSMEVGTVSEPIKTQFGWHVIRLNEARNSEVPSLDEVRADLEAEVRQAAIEAELARLAAGAEITRSEVEIDPALIRNTDLLTE</sequence>
<comment type="catalytic activity">
    <reaction evidence="1">
        <text>[protein]-peptidylproline (omega=180) = [protein]-peptidylproline (omega=0)</text>
        <dbReference type="Rhea" id="RHEA:16237"/>
        <dbReference type="Rhea" id="RHEA-COMP:10747"/>
        <dbReference type="Rhea" id="RHEA-COMP:10748"/>
        <dbReference type="ChEBI" id="CHEBI:83833"/>
        <dbReference type="ChEBI" id="CHEBI:83834"/>
        <dbReference type="EC" id="5.2.1.8"/>
    </reaction>
</comment>
<dbReference type="GO" id="GO:0003755">
    <property type="term" value="F:peptidyl-prolyl cis-trans isomerase activity"/>
    <property type="evidence" value="ECO:0007669"/>
    <property type="project" value="UniProtKB-KW"/>
</dbReference>
<proteinExistence type="inferred from homology"/>
<dbReference type="EC" id="5.2.1.8" evidence="3"/>
<evidence type="ECO:0000256" key="7">
    <source>
        <dbReference type="ARBA" id="ARBA00031484"/>
    </source>
</evidence>
<feature type="chain" id="PRO_5011687500" description="Parvulin-like PPIase" evidence="9">
    <location>
        <begin position="21"/>
        <end position="274"/>
    </location>
</feature>
<feature type="signal peptide" evidence="9">
    <location>
        <begin position="1"/>
        <end position="20"/>
    </location>
</feature>
<dbReference type="InterPro" id="IPR027304">
    <property type="entry name" value="Trigger_fact/SurA_dom_sf"/>
</dbReference>
<dbReference type="InterPro" id="IPR046357">
    <property type="entry name" value="PPIase_dom_sf"/>
</dbReference>
<accession>A0A1I3T4W0</accession>
<organism evidence="11 12">
    <name type="scientific">Jannaschia pohangensis</name>
    <dbReference type="NCBI Taxonomy" id="390807"/>
    <lineage>
        <taxon>Bacteria</taxon>
        <taxon>Pseudomonadati</taxon>
        <taxon>Pseudomonadota</taxon>
        <taxon>Alphaproteobacteria</taxon>
        <taxon>Rhodobacterales</taxon>
        <taxon>Roseobacteraceae</taxon>
        <taxon>Jannaschia</taxon>
    </lineage>
</organism>
<keyword evidence="5 8" id="KW-0697">Rotamase</keyword>
<dbReference type="Gene3D" id="3.10.50.40">
    <property type="match status" value="1"/>
</dbReference>
<keyword evidence="9" id="KW-0732">Signal</keyword>
<keyword evidence="12" id="KW-1185">Reference proteome</keyword>
<reference evidence="11 12" key="1">
    <citation type="submission" date="2016-10" db="EMBL/GenBank/DDBJ databases">
        <authorList>
            <person name="de Groot N.N."/>
        </authorList>
    </citation>
    <scope>NUCLEOTIDE SEQUENCE [LARGE SCALE GENOMIC DNA]</scope>
    <source>
        <strain evidence="11 12">DSM 19073</strain>
    </source>
</reference>
<gene>
    <name evidence="11" type="ORF">SAMN04488095_3298</name>
</gene>
<feature type="domain" description="PpiC" evidence="10">
    <location>
        <begin position="127"/>
        <end position="216"/>
    </location>
</feature>
<evidence type="ECO:0000256" key="2">
    <source>
        <dbReference type="ARBA" id="ARBA00007656"/>
    </source>
</evidence>
<dbReference type="InterPro" id="IPR000297">
    <property type="entry name" value="PPIase_PpiC"/>
</dbReference>
<evidence type="ECO:0000256" key="9">
    <source>
        <dbReference type="SAM" id="SignalP"/>
    </source>
</evidence>
<comment type="similarity">
    <text evidence="2">Belongs to the PpiC/parvulin rotamase family.</text>
</comment>